<reference evidence="2 3" key="1">
    <citation type="submission" date="2018-06" db="EMBL/GenBank/DDBJ databases">
        <authorList>
            <consortium name="Pathogen Informatics"/>
            <person name="Doyle S."/>
        </authorList>
    </citation>
    <scope>NUCLEOTIDE SEQUENCE [LARGE SCALE GENOMIC DNA]</scope>
    <source>
        <strain evidence="2 3">NCTC11126</strain>
    </source>
</reference>
<name>A0A2X1JGC2_ECOLX</name>
<evidence type="ECO:0000313" key="2">
    <source>
        <dbReference type="EMBL" id="SPW45393.1"/>
    </source>
</evidence>
<protein>
    <submittedName>
        <fullName evidence="2">Putative fimbrial assembly protein</fullName>
    </submittedName>
</protein>
<keyword evidence="1" id="KW-0472">Membrane</keyword>
<keyword evidence="1" id="KW-0812">Transmembrane</keyword>
<gene>
    <name evidence="2" type="ORF">NCTC11126_02657</name>
</gene>
<dbReference type="Proteomes" id="UP000250561">
    <property type="component" value="Unassembled WGS sequence"/>
</dbReference>
<evidence type="ECO:0000256" key="1">
    <source>
        <dbReference type="SAM" id="Phobius"/>
    </source>
</evidence>
<evidence type="ECO:0000313" key="3">
    <source>
        <dbReference type="Proteomes" id="UP000250561"/>
    </source>
</evidence>
<dbReference type="AlphaFoldDB" id="A0A2X1JGC2"/>
<proteinExistence type="predicted"/>
<dbReference type="EMBL" id="UARS01000006">
    <property type="protein sequence ID" value="SPW45393.1"/>
    <property type="molecule type" value="Genomic_DNA"/>
</dbReference>
<keyword evidence="1" id="KW-1133">Transmembrane helix</keyword>
<accession>A0A2X1JGC2</accession>
<feature type="transmembrane region" description="Helical" evidence="1">
    <location>
        <begin position="122"/>
        <end position="141"/>
    </location>
</feature>
<organism evidence="2 3">
    <name type="scientific">Escherichia coli</name>
    <dbReference type="NCBI Taxonomy" id="562"/>
    <lineage>
        <taxon>Bacteria</taxon>
        <taxon>Pseudomonadati</taxon>
        <taxon>Pseudomonadota</taxon>
        <taxon>Gammaproteobacteria</taxon>
        <taxon>Enterobacterales</taxon>
        <taxon>Enterobacteriaceae</taxon>
        <taxon>Escherichia</taxon>
    </lineage>
</organism>
<sequence>MPVHYSDSCLFYLLISNVWPGVITNSGLWATRYSWGRKLAVGMTSAKELAAALSVDPESVAICGEGGFDPWEAVSVRQPPLPPPGGDFAIALGAGAWEGVLMNPPINFLPWRQQRRTAFLRFWLLMFVAPLLLAVGITLILRLTGSAEARIDAVLLQAEQQLARSLQITKPRLLEQQQLREQRSQRQRQRQFTRDWQSALEALAALFTRARLADNDKLAAGNAGDQGADNKHYRVKRTRNVTPPGCIFSSQSAGSHAAGCAGTLAI</sequence>